<keyword evidence="7" id="KW-1185">Reference proteome</keyword>
<dbReference type="EMBL" id="BMAR01000001">
    <property type="protein sequence ID" value="GFR40426.1"/>
    <property type="molecule type" value="Genomic_DNA"/>
</dbReference>
<sequence length="522" mass="54631">MKTPCRCTDVASSSPRCAPPPLRRHCSATLRLHGCRQTLHCIHPRINSVSAAAAVPAVESPGTLPTSSSRQLDKNFALSHDILGLGQAIVDWSSSVSDELLDQFDVPKGGRRVITVDERAAVMETLDELGAPSQVSAGGSLANTLVGVARLARAAGKDLRVALGGSLGVDTLGQFFNSQMRQAGVSCLLDSHHHHHHPSHHQHCNNQQAPHGSHSETTAMQEPSTTCAQHSQHSSQQQPPASSAPSSAHTGTVMVLTTPDAQRSFLSFFTSERLTLTERLRAAVRASQLVVVEGYLWEMCGAEEYVSAVLEAAHAVGAQVAMTAGDPGVVARHRDAMLRVVHRGVDMLFMNEAEAEALAGGLLAGSGEECTDVAAAAAATAAGHADSSPADSGDGARRAVLALAERCPIVVVTAGSKGSYVCAMGELCVVPPYWLPQGPVDTCGAGDAYAAGWLYAMMSGYDIRTAAGFASRVASAVIGRYGPHLSDDDAEELVRQLPGHQVPGARVRLGGMELGAGDFLDF</sequence>
<evidence type="ECO:0000256" key="2">
    <source>
        <dbReference type="ARBA" id="ARBA00022679"/>
    </source>
</evidence>
<dbReference type="InterPro" id="IPR011611">
    <property type="entry name" value="PfkB_dom"/>
</dbReference>
<proteinExistence type="inferred from homology"/>
<feature type="compositionally biased region" description="Polar residues" evidence="4">
    <location>
        <begin position="204"/>
        <end position="227"/>
    </location>
</feature>
<dbReference type="GO" id="GO:0016301">
    <property type="term" value="F:kinase activity"/>
    <property type="evidence" value="ECO:0007669"/>
    <property type="project" value="UniProtKB-KW"/>
</dbReference>
<dbReference type="InterPro" id="IPR052700">
    <property type="entry name" value="Carb_kinase_PfkB-like"/>
</dbReference>
<dbReference type="Gene3D" id="3.30.1110.10">
    <property type="match status" value="2"/>
</dbReference>
<reference evidence="6 7" key="1">
    <citation type="journal article" date="2021" name="Sci. Rep.">
        <title>Genome sequencing of the multicellular alga Astrephomene provides insights into convergent evolution of germ-soma differentiation.</title>
        <authorList>
            <person name="Yamashita S."/>
            <person name="Yamamoto K."/>
            <person name="Matsuzaki R."/>
            <person name="Suzuki S."/>
            <person name="Yamaguchi H."/>
            <person name="Hirooka S."/>
            <person name="Minakuchi Y."/>
            <person name="Miyagishima S."/>
            <person name="Kawachi M."/>
            <person name="Toyoda A."/>
            <person name="Nozaki H."/>
        </authorList>
    </citation>
    <scope>NUCLEOTIDE SEQUENCE [LARGE SCALE GENOMIC DNA]</scope>
    <source>
        <strain evidence="6 7">NIES-4017</strain>
    </source>
</reference>
<dbReference type="Proteomes" id="UP001054857">
    <property type="component" value="Unassembled WGS sequence"/>
</dbReference>
<protein>
    <recommendedName>
        <fullName evidence="5">Carbohydrate kinase PfkB domain-containing protein</fullName>
    </recommendedName>
</protein>
<feature type="compositionally biased region" description="Low complexity" evidence="4">
    <location>
        <begin position="228"/>
        <end position="249"/>
    </location>
</feature>
<keyword evidence="2" id="KW-0808">Transferase</keyword>
<dbReference type="AlphaFoldDB" id="A0AAD3DI65"/>
<feature type="region of interest" description="Disordered" evidence="4">
    <location>
        <begin position="191"/>
        <end position="249"/>
    </location>
</feature>
<dbReference type="PANTHER" id="PTHR43320">
    <property type="entry name" value="SUGAR KINASE"/>
    <property type="match status" value="1"/>
</dbReference>
<accession>A0AAD3DI65</accession>
<dbReference type="Pfam" id="PF00294">
    <property type="entry name" value="PfkB"/>
    <property type="match status" value="1"/>
</dbReference>
<evidence type="ECO:0000313" key="7">
    <source>
        <dbReference type="Proteomes" id="UP001054857"/>
    </source>
</evidence>
<evidence type="ECO:0000256" key="4">
    <source>
        <dbReference type="SAM" id="MobiDB-lite"/>
    </source>
</evidence>
<evidence type="ECO:0000313" key="6">
    <source>
        <dbReference type="EMBL" id="GFR40426.1"/>
    </source>
</evidence>
<evidence type="ECO:0000256" key="3">
    <source>
        <dbReference type="ARBA" id="ARBA00022777"/>
    </source>
</evidence>
<evidence type="ECO:0000259" key="5">
    <source>
        <dbReference type="Pfam" id="PF00294"/>
    </source>
</evidence>
<keyword evidence="3" id="KW-0418">Kinase</keyword>
<comment type="caution">
    <text evidence="6">The sequence shown here is derived from an EMBL/GenBank/DDBJ whole genome shotgun (WGS) entry which is preliminary data.</text>
</comment>
<dbReference type="CDD" id="cd01168">
    <property type="entry name" value="adenosine_kinase"/>
    <property type="match status" value="1"/>
</dbReference>
<name>A0AAD3DI65_9CHLO</name>
<feature type="compositionally biased region" description="Basic residues" evidence="4">
    <location>
        <begin position="192"/>
        <end position="203"/>
    </location>
</feature>
<dbReference type="InterPro" id="IPR029056">
    <property type="entry name" value="Ribokinase-like"/>
</dbReference>
<dbReference type="PANTHER" id="PTHR43320:SF3">
    <property type="entry name" value="CARBOHYDRATE KINASE PFKB DOMAIN-CONTAINING PROTEIN"/>
    <property type="match status" value="1"/>
</dbReference>
<gene>
    <name evidence="6" type="ORF">Agub_g1000</name>
</gene>
<feature type="domain" description="Carbohydrate kinase PfkB" evidence="5">
    <location>
        <begin position="247"/>
        <end position="486"/>
    </location>
</feature>
<evidence type="ECO:0000256" key="1">
    <source>
        <dbReference type="ARBA" id="ARBA00010688"/>
    </source>
</evidence>
<organism evidence="6 7">
    <name type="scientific">Astrephomene gubernaculifera</name>
    <dbReference type="NCBI Taxonomy" id="47775"/>
    <lineage>
        <taxon>Eukaryota</taxon>
        <taxon>Viridiplantae</taxon>
        <taxon>Chlorophyta</taxon>
        <taxon>core chlorophytes</taxon>
        <taxon>Chlorophyceae</taxon>
        <taxon>CS clade</taxon>
        <taxon>Chlamydomonadales</taxon>
        <taxon>Astrephomenaceae</taxon>
        <taxon>Astrephomene</taxon>
    </lineage>
</organism>
<dbReference type="SUPFAM" id="SSF53613">
    <property type="entry name" value="Ribokinase-like"/>
    <property type="match status" value="2"/>
</dbReference>
<dbReference type="Gene3D" id="3.40.1190.20">
    <property type="match status" value="2"/>
</dbReference>
<comment type="similarity">
    <text evidence="1">Belongs to the carbohydrate kinase PfkB family.</text>
</comment>